<sequence>GTHRRFRRTRWLRPPSRPRRHRHDARVHRSRIAPGLRPRRPDLGDPEAPESSPTSGCSHRLHHRRLPRERQTHRSGLHRQGASAPYTAGRNPMGRDRPPHIPRRDGASPQQALRIWLLRHGPLQPPHSRRHRHPHHQRRIHLRLRPRHGRRRPPVRLPPRSPARGRRRPERAGPQSDPVRHRRQIRRRSPCSGGARSPGEGRRGARSL</sequence>
<feature type="region of interest" description="Disordered" evidence="1">
    <location>
        <begin position="122"/>
        <end position="208"/>
    </location>
</feature>
<dbReference type="EC" id="3.5.1.59" evidence="2"/>
<feature type="region of interest" description="Disordered" evidence="1">
    <location>
        <begin position="1"/>
        <end position="108"/>
    </location>
</feature>
<proteinExistence type="predicted"/>
<dbReference type="GO" id="GO:0050127">
    <property type="term" value="F:N-carbamoylsarcosine amidase activity"/>
    <property type="evidence" value="ECO:0007669"/>
    <property type="project" value="UniProtKB-EC"/>
</dbReference>
<feature type="compositionally biased region" description="Basic residues" evidence="1">
    <location>
        <begin position="180"/>
        <end position="189"/>
    </location>
</feature>
<feature type="compositionally biased region" description="Basic residues" evidence="1">
    <location>
        <begin position="1"/>
        <end position="31"/>
    </location>
</feature>
<dbReference type="AlphaFoldDB" id="A0A6J4QS29"/>
<feature type="compositionally biased region" description="Basic and acidic residues" evidence="1">
    <location>
        <begin position="199"/>
        <end position="208"/>
    </location>
</feature>
<evidence type="ECO:0000313" key="2">
    <source>
        <dbReference type="EMBL" id="CAA9448851.1"/>
    </source>
</evidence>
<gene>
    <name evidence="2" type="ORF">AVDCRST_MAG82-3601</name>
</gene>
<evidence type="ECO:0000256" key="1">
    <source>
        <dbReference type="SAM" id="MobiDB-lite"/>
    </source>
</evidence>
<feature type="compositionally biased region" description="Basic residues" evidence="1">
    <location>
        <begin position="59"/>
        <end position="77"/>
    </location>
</feature>
<feature type="non-terminal residue" evidence="2">
    <location>
        <position position="208"/>
    </location>
</feature>
<feature type="compositionally biased region" description="Basic residues" evidence="1">
    <location>
        <begin position="127"/>
        <end position="154"/>
    </location>
</feature>
<reference evidence="2" key="1">
    <citation type="submission" date="2020-02" db="EMBL/GenBank/DDBJ databases">
        <authorList>
            <person name="Meier V. D."/>
        </authorList>
    </citation>
    <scope>NUCLEOTIDE SEQUENCE</scope>
    <source>
        <strain evidence="2">AVDCRST_MAG82</strain>
    </source>
</reference>
<name>A0A6J4QS29_9ACTN</name>
<protein>
    <submittedName>
        <fullName evidence="2">N-carbamoylsarcosine amidase</fullName>
        <ecNumber evidence="2">3.5.1.59</ecNumber>
    </submittedName>
</protein>
<keyword evidence="2" id="KW-0378">Hydrolase</keyword>
<dbReference type="EMBL" id="CADCVA010000438">
    <property type="protein sequence ID" value="CAA9448851.1"/>
    <property type="molecule type" value="Genomic_DNA"/>
</dbReference>
<organism evidence="2">
    <name type="scientific">uncultured Rubrobacteraceae bacterium</name>
    <dbReference type="NCBI Taxonomy" id="349277"/>
    <lineage>
        <taxon>Bacteria</taxon>
        <taxon>Bacillati</taxon>
        <taxon>Actinomycetota</taxon>
        <taxon>Rubrobacteria</taxon>
        <taxon>Rubrobacterales</taxon>
        <taxon>Rubrobacteraceae</taxon>
        <taxon>environmental samples</taxon>
    </lineage>
</organism>
<feature type="non-terminal residue" evidence="2">
    <location>
        <position position="1"/>
    </location>
</feature>
<feature type="compositionally biased region" description="Basic and acidic residues" evidence="1">
    <location>
        <begin position="93"/>
        <end position="106"/>
    </location>
</feature>
<accession>A0A6J4QS29</accession>